<evidence type="ECO:0000313" key="7">
    <source>
        <dbReference type="EMBL" id="AWL11562.1"/>
    </source>
</evidence>
<dbReference type="SMART" id="SM00422">
    <property type="entry name" value="HTH_MERR"/>
    <property type="match status" value="1"/>
</dbReference>
<dbReference type="InterPro" id="IPR000551">
    <property type="entry name" value="MerR-type_HTH_dom"/>
</dbReference>
<dbReference type="PANTHER" id="PTHR30204">
    <property type="entry name" value="REDOX-CYCLING DRUG-SENSING TRANSCRIPTIONAL ACTIVATOR SOXR"/>
    <property type="match status" value="1"/>
</dbReference>
<keyword evidence="2" id="KW-0805">Transcription regulation</keyword>
<dbReference type="KEGG" id="salh:HMF8227_01075"/>
<dbReference type="RefSeq" id="WP_109339196.1">
    <property type="nucleotide sequence ID" value="NZ_CP029347.1"/>
</dbReference>
<dbReference type="Proteomes" id="UP000245728">
    <property type="component" value="Chromosome"/>
</dbReference>
<evidence type="ECO:0000256" key="2">
    <source>
        <dbReference type="ARBA" id="ARBA00023015"/>
    </source>
</evidence>
<dbReference type="InterPro" id="IPR047057">
    <property type="entry name" value="MerR_fam"/>
</dbReference>
<dbReference type="Gene3D" id="1.10.1660.10">
    <property type="match status" value="1"/>
</dbReference>
<name>A0A2S2E214_9ALTE</name>
<evidence type="ECO:0000256" key="1">
    <source>
        <dbReference type="ARBA" id="ARBA00022491"/>
    </source>
</evidence>
<evidence type="ECO:0000313" key="8">
    <source>
        <dbReference type="Proteomes" id="UP000245728"/>
    </source>
</evidence>
<dbReference type="SUPFAM" id="SSF46955">
    <property type="entry name" value="Putative DNA-binding domain"/>
    <property type="match status" value="1"/>
</dbReference>
<dbReference type="GO" id="GO:0003677">
    <property type="term" value="F:DNA binding"/>
    <property type="evidence" value="ECO:0007669"/>
    <property type="project" value="UniProtKB-KW"/>
</dbReference>
<protein>
    <submittedName>
        <fullName evidence="7">Putative HTH-type transcriptional regulator</fullName>
    </submittedName>
</protein>
<keyword evidence="5" id="KW-0175">Coiled coil</keyword>
<accession>A0A2S2E214</accession>
<evidence type="ECO:0000256" key="3">
    <source>
        <dbReference type="ARBA" id="ARBA00023125"/>
    </source>
</evidence>
<dbReference type="OrthoDB" id="9808480at2"/>
<proteinExistence type="predicted"/>
<keyword evidence="4" id="KW-0804">Transcription</keyword>
<dbReference type="PROSITE" id="PS50937">
    <property type="entry name" value="HTH_MERR_2"/>
    <property type="match status" value="1"/>
</dbReference>
<gene>
    <name evidence="7" type="ORF">HMF8227_01075</name>
</gene>
<organism evidence="7 8">
    <name type="scientific">Saliniradius amylolyticus</name>
    <dbReference type="NCBI Taxonomy" id="2183582"/>
    <lineage>
        <taxon>Bacteria</taxon>
        <taxon>Pseudomonadati</taxon>
        <taxon>Pseudomonadota</taxon>
        <taxon>Gammaproteobacteria</taxon>
        <taxon>Alteromonadales</taxon>
        <taxon>Alteromonadaceae</taxon>
        <taxon>Saliniradius</taxon>
    </lineage>
</organism>
<keyword evidence="3" id="KW-0238">DNA-binding</keyword>
<dbReference type="AlphaFoldDB" id="A0A2S2E214"/>
<keyword evidence="1" id="KW-0678">Repressor</keyword>
<dbReference type="PRINTS" id="PR00040">
    <property type="entry name" value="HTHMERR"/>
</dbReference>
<dbReference type="PANTHER" id="PTHR30204:SF69">
    <property type="entry name" value="MERR-FAMILY TRANSCRIPTIONAL REGULATOR"/>
    <property type="match status" value="1"/>
</dbReference>
<sequence>MQIGQLARLTGLPASTLRFYEQKGLLQPHGRSEGGYRQYDESAVARIQMIQFGQSLGFKLDELVSLMQDNQDWQHDTLLARLDEKLDDAQNLITQLKQKRRQLMNLRQTLVSHWDAGECLSTEQLQDLIGDA</sequence>
<feature type="domain" description="HTH merR-type" evidence="6">
    <location>
        <begin position="1"/>
        <end position="69"/>
    </location>
</feature>
<dbReference type="Pfam" id="PF13411">
    <property type="entry name" value="MerR_1"/>
    <property type="match status" value="1"/>
</dbReference>
<dbReference type="InterPro" id="IPR009061">
    <property type="entry name" value="DNA-bd_dom_put_sf"/>
</dbReference>
<dbReference type="EMBL" id="CP029347">
    <property type="protein sequence ID" value="AWL11562.1"/>
    <property type="molecule type" value="Genomic_DNA"/>
</dbReference>
<evidence type="ECO:0000256" key="4">
    <source>
        <dbReference type="ARBA" id="ARBA00023163"/>
    </source>
</evidence>
<keyword evidence="8" id="KW-1185">Reference proteome</keyword>
<dbReference type="GO" id="GO:0003700">
    <property type="term" value="F:DNA-binding transcription factor activity"/>
    <property type="evidence" value="ECO:0007669"/>
    <property type="project" value="InterPro"/>
</dbReference>
<evidence type="ECO:0000256" key="5">
    <source>
        <dbReference type="SAM" id="Coils"/>
    </source>
</evidence>
<evidence type="ECO:0000259" key="6">
    <source>
        <dbReference type="PROSITE" id="PS50937"/>
    </source>
</evidence>
<feature type="coiled-coil region" evidence="5">
    <location>
        <begin position="79"/>
        <end position="109"/>
    </location>
</feature>
<reference evidence="7 8" key="1">
    <citation type="submission" date="2018-05" db="EMBL/GenBank/DDBJ databases">
        <title>Salinimonas sp. HMF8227 Genome sequencing and assembly.</title>
        <authorList>
            <person name="Kang H."/>
            <person name="Kang J."/>
            <person name="Cha I."/>
            <person name="Kim H."/>
            <person name="Joh K."/>
        </authorList>
    </citation>
    <scope>NUCLEOTIDE SEQUENCE [LARGE SCALE GENOMIC DNA]</scope>
    <source>
        <strain evidence="7 8">HMF8227</strain>
    </source>
</reference>